<dbReference type="Pfam" id="PF13438">
    <property type="entry name" value="DUF4113"/>
    <property type="match status" value="1"/>
</dbReference>
<dbReference type="InterPro" id="IPR001126">
    <property type="entry name" value="UmuC"/>
</dbReference>
<keyword evidence="8" id="KW-1185">Reference proteome</keyword>
<evidence type="ECO:0000256" key="5">
    <source>
        <dbReference type="ARBA" id="ARBA00023236"/>
    </source>
</evidence>
<name>A0ABP8KYD4_9BACT</name>
<dbReference type="InterPro" id="IPR017961">
    <property type="entry name" value="DNA_pol_Y-fam_little_finger"/>
</dbReference>
<evidence type="ECO:0000313" key="8">
    <source>
        <dbReference type="Proteomes" id="UP001500936"/>
    </source>
</evidence>
<keyword evidence="5" id="KW-0742">SOS response</keyword>
<dbReference type="Gene3D" id="1.10.150.20">
    <property type="entry name" value="5' to 3' exonuclease, C-terminal subdomain"/>
    <property type="match status" value="1"/>
</dbReference>
<organism evidence="7 8">
    <name type="scientific">Nibrella viscosa</name>
    <dbReference type="NCBI Taxonomy" id="1084524"/>
    <lineage>
        <taxon>Bacteria</taxon>
        <taxon>Pseudomonadati</taxon>
        <taxon>Bacteroidota</taxon>
        <taxon>Cytophagia</taxon>
        <taxon>Cytophagales</taxon>
        <taxon>Spirosomataceae</taxon>
        <taxon>Nibrella</taxon>
    </lineage>
</organism>
<protein>
    <submittedName>
        <fullName evidence="7">Y-family DNA polymerase</fullName>
    </submittedName>
</protein>
<dbReference type="Gene3D" id="3.40.1170.60">
    <property type="match status" value="1"/>
</dbReference>
<comment type="caution">
    <text evidence="7">The sequence shown here is derived from an EMBL/GenBank/DDBJ whole genome shotgun (WGS) entry which is preliminary data.</text>
</comment>
<dbReference type="PANTHER" id="PTHR11076">
    <property type="entry name" value="DNA REPAIR POLYMERASE UMUC / TRANSFERASE FAMILY MEMBER"/>
    <property type="match status" value="1"/>
</dbReference>
<dbReference type="InterPro" id="IPR025188">
    <property type="entry name" value="DUF4113"/>
</dbReference>
<proteinExistence type="inferred from homology"/>
<dbReference type="InterPro" id="IPR043502">
    <property type="entry name" value="DNA/RNA_pol_sf"/>
</dbReference>
<dbReference type="Pfam" id="PF00817">
    <property type="entry name" value="IMS"/>
    <property type="match status" value="1"/>
</dbReference>
<dbReference type="Proteomes" id="UP001500936">
    <property type="component" value="Unassembled WGS sequence"/>
</dbReference>
<sequence length="426" mass="48192">MIALVDANNFYVSCERSFNPALEGRPVIVLSNNDGNVVARSPEAKELGIKMGQPFFEVEGLISEHKIAVFSSNYTLYGDMSARIMSTLGRFVEEVEVYSIDEAFLNLKGYESVYPDLVDLAQKIRATIAKWQRIPVSIGISHTKTLAKIANWYVKRQPAQNGVLLLSDPVDIDARLQEFDVKELWGIGHRYTSLLKRNGIKTAWQLRQCPNDWVRQHMTVNGLRLVYELRGTPCKMLELEPAPKKAICTATSFGRLVPDLKDMTEALTTYVARAAEKLRRQHSSAGVITVFLHTNRYRRSPNGEPAKQYYNSRTVQLPHPSASTPELVGYAKAALTSIFQPGYLYQKVGVILTGLVPDTHLQKSFFQADPDENLLKLTRIVDKLNTRYGRDKVRLAGQGFSPTWPMKQKYLSRCYTTRWSDILQAD</sequence>
<dbReference type="SUPFAM" id="SSF56672">
    <property type="entry name" value="DNA/RNA polymerases"/>
    <property type="match status" value="1"/>
</dbReference>
<dbReference type="Pfam" id="PF11799">
    <property type="entry name" value="IMS_C"/>
    <property type="match status" value="1"/>
</dbReference>
<evidence type="ECO:0000313" key="7">
    <source>
        <dbReference type="EMBL" id="GAA4418598.1"/>
    </source>
</evidence>
<dbReference type="PROSITE" id="PS50173">
    <property type="entry name" value="UMUC"/>
    <property type="match status" value="1"/>
</dbReference>
<evidence type="ECO:0000259" key="6">
    <source>
        <dbReference type="PROSITE" id="PS50173"/>
    </source>
</evidence>
<evidence type="ECO:0000256" key="3">
    <source>
        <dbReference type="ARBA" id="ARBA00023199"/>
    </source>
</evidence>
<dbReference type="PANTHER" id="PTHR11076:SF34">
    <property type="entry name" value="PROTEIN UMUC"/>
    <property type="match status" value="1"/>
</dbReference>
<keyword evidence="2" id="KW-0227">DNA damage</keyword>
<gene>
    <name evidence="7" type="ORF">GCM10023187_52160</name>
</gene>
<dbReference type="InterPro" id="IPR050116">
    <property type="entry name" value="DNA_polymerase-Y"/>
</dbReference>
<dbReference type="InterPro" id="IPR043128">
    <property type="entry name" value="Rev_trsase/Diguanyl_cyclase"/>
</dbReference>
<keyword evidence="3" id="KW-0741">SOS mutagenesis</keyword>
<comment type="similarity">
    <text evidence="1">Belongs to the DNA polymerase type-Y family.</text>
</comment>
<accession>A0ABP8KYD4</accession>
<feature type="domain" description="UmuC" evidence="6">
    <location>
        <begin position="2"/>
        <end position="188"/>
    </location>
</feature>
<evidence type="ECO:0000256" key="2">
    <source>
        <dbReference type="ARBA" id="ARBA00022763"/>
    </source>
</evidence>
<dbReference type="EMBL" id="BAABHB010000017">
    <property type="protein sequence ID" value="GAA4418598.1"/>
    <property type="molecule type" value="Genomic_DNA"/>
</dbReference>
<evidence type="ECO:0000256" key="4">
    <source>
        <dbReference type="ARBA" id="ARBA00023204"/>
    </source>
</evidence>
<evidence type="ECO:0000256" key="1">
    <source>
        <dbReference type="ARBA" id="ARBA00010945"/>
    </source>
</evidence>
<reference evidence="8" key="1">
    <citation type="journal article" date="2019" name="Int. J. Syst. Evol. Microbiol.">
        <title>The Global Catalogue of Microorganisms (GCM) 10K type strain sequencing project: providing services to taxonomists for standard genome sequencing and annotation.</title>
        <authorList>
            <consortium name="The Broad Institute Genomics Platform"/>
            <consortium name="The Broad Institute Genome Sequencing Center for Infectious Disease"/>
            <person name="Wu L."/>
            <person name="Ma J."/>
        </authorList>
    </citation>
    <scope>NUCLEOTIDE SEQUENCE [LARGE SCALE GENOMIC DNA]</scope>
    <source>
        <strain evidence="8">JCM 17925</strain>
    </source>
</reference>
<keyword evidence="4" id="KW-0234">DNA repair</keyword>
<dbReference type="RefSeq" id="WP_345271002.1">
    <property type="nucleotide sequence ID" value="NZ_BAABHB010000017.1"/>
</dbReference>
<dbReference type="CDD" id="cd01700">
    <property type="entry name" value="PolY_Pol_V_umuC"/>
    <property type="match status" value="1"/>
</dbReference>
<dbReference type="Gene3D" id="3.30.70.270">
    <property type="match status" value="1"/>
</dbReference>